<dbReference type="EMBL" id="VICD02000050">
    <property type="protein sequence ID" value="KAB8198104.1"/>
    <property type="molecule type" value="Genomic_DNA"/>
</dbReference>
<dbReference type="SUPFAM" id="SSF55073">
    <property type="entry name" value="Nucleotide cyclase"/>
    <property type="match status" value="1"/>
</dbReference>
<proteinExistence type="predicted"/>
<dbReference type="AlphaFoldDB" id="A0A508B0T7"/>
<evidence type="ECO:0000313" key="2">
    <source>
        <dbReference type="Proteomes" id="UP000320431"/>
    </source>
</evidence>
<name>A0A508B0T7_9GAMM</name>
<sequence length="238" mass="26504">MALLDDLTNETNGIISQAWSIRDGVVVPTSDSVMLSGGGVKLEAVMLYADLAESTKLAMDFDSRVAAKVVKAFLSGCCRIIRAHNGHIRSFDGDRVMGVFVEKAKNTNAATCGLKINWLVKELLRPRFHSKYPTLVDRGFEINHGVGIDRSDVLVVRSGIRAHNDLVWIGRAPNIAAKLANVRDRHQTIITKDVFDIMLDGAKFGGALRQPMWEARTWTEAPVADLRNVYSSDWWWRP</sequence>
<organism evidence="1 2">
    <name type="scientific">Marilutibacter maris</name>
    <dbReference type="NCBI Taxonomy" id="1605891"/>
    <lineage>
        <taxon>Bacteria</taxon>
        <taxon>Pseudomonadati</taxon>
        <taxon>Pseudomonadota</taxon>
        <taxon>Gammaproteobacteria</taxon>
        <taxon>Lysobacterales</taxon>
        <taxon>Lysobacteraceae</taxon>
        <taxon>Marilutibacter</taxon>
    </lineage>
</organism>
<reference evidence="1 2" key="1">
    <citation type="submission" date="2019-10" db="EMBL/GenBank/DDBJ databases">
        <title>Lysobacter alkalisoli sp. nov., isolated from saline-alkaline soil.</title>
        <authorList>
            <person name="Sun J.-Q."/>
        </authorList>
    </citation>
    <scope>NUCLEOTIDE SEQUENCE [LARGE SCALE GENOMIC DNA]</scope>
    <source>
        <strain evidence="1 2">KCTC 42381</strain>
    </source>
</reference>
<evidence type="ECO:0000313" key="1">
    <source>
        <dbReference type="EMBL" id="KAB8198104.1"/>
    </source>
</evidence>
<accession>A0A508B0T7</accession>
<dbReference type="Gene3D" id="3.30.70.1230">
    <property type="entry name" value="Nucleotide cyclase"/>
    <property type="match status" value="1"/>
</dbReference>
<gene>
    <name evidence="1" type="ORF">FKV24_003775</name>
</gene>
<dbReference type="Proteomes" id="UP000320431">
    <property type="component" value="Unassembled WGS sequence"/>
</dbReference>
<dbReference type="InterPro" id="IPR029787">
    <property type="entry name" value="Nucleotide_cyclase"/>
</dbReference>
<protein>
    <submittedName>
        <fullName evidence="1">Uncharacterized protein</fullName>
    </submittedName>
</protein>
<comment type="caution">
    <text evidence="1">The sequence shown here is derived from an EMBL/GenBank/DDBJ whole genome shotgun (WGS) entry which is preliminary data.</text>
</comment>